<protein>
    <submittedName>
        <fullName evidence="1">Uncharacterized protein</fullName>
    </submittedName>
</protein>
<dbReference type="Proteomes" id="UP000245250">
    <property type="component" value="Chromosome"/>
</dbReference>
<dbReference type="OrthoDB" id="1350307at2"/>
<name>A0A2S1YMN7_9FLAO</name>
<evidence type="ECO:0000313" key="2">
    <source>
        <dbReference type="Proteomes" id="UP000245250"/>
    </source>
</evidence>
<dbReference type="EMBL" id="CP029255">
    <property type="protein sequence ID" value="AWK05286.1"/>
    <property type="molecule type" value="Genomic_DNA"/>
</dbReference>
<proteinExistence type="predicted"/>
<evidence type="ECO:0000313" key="1">
    <source>
        <dbReference type="EMBL" id="AWK05286.1"/>
    </source>
</evidence>
<sequence length="357" mass="41895">MALDNIEFEKFKQTLKKASEELGSKELVFFSEWTYLLPGQSLEINGESLPHKYDIPTGWNGYGVDDLDKLEKMGFLIKTFESDEDPISFEKTIKYQITEDNVTNPIPPKKTIKMLEYEFYKSETGKHLFAFKGEFEELNELGSCSSEYLIEIIKSLKKVRSGELAEYDFGFEVYIIESKKETSLIIDTYDQWKCIGEVSTEEIYDAIKKLKIYLDDHAHLALDKQDLKSNLESHNYIFFDGLKLHKVTHQYHDWLSSEDYAIWSNSYVELNNKRIYIIKENVKVLSTFRFYSKEELESLSSKYNLQIREVDGIYYSGTETYNTEHFQISENDDLIVIYCTRGSYAPESFFIYGVYEK</sequence>
<organism evidence="1 2">
    <name type="scientific">Flavobacterium crocinum</name>
    <dbReference type="NCBI Taxonomy" id="2183896"/>
    <lineage>
        <taxon>Bacteria</taxon>
        <taxon>Pseudomonadati</taxon>
        <taxon>Bacteroidota</taxon>
        <taxon>Flavobacteriia</taxon>
        <taxon>Flavobacteriales</taxon>
        <taxon>Flavobacteriaceae</taxon>
        <taxon>Flavobacterium</taxon>
    </lineage>
</organism>
<keyword evidence="2" id="KW-1185">Reference proteome</keyword>
<dbReference type="RefSeq" id="WP_109192746.1">
    <property type="nucleotide sequence ID" value="NZ_CP029255.1"/>
</dbReference>
<reference evidence="1 2" key="1">
    <citation type="submission" date="2018-05" db="EMBL/GenBank/DDBJ databases">
        <title>Genome sequencing of Flavobacterium sp. HYN0056.</title>
        <authorList>
            <person name="Yi H."/>
            <person name="Baek C."/>
        </authorList>
    </citation>
    <scope>NUCLEOTIDE SEQUENCE [LARGE SCALE GENOMIC DNA]</scope>
    <source>
        <strain evidence="1 2">HYN0056</strain>
    </source>
</reference>
<dbReference type="AlphaFoldDB" id="A0A2S1YMN7"/>
<gene>
    <name evidence="1" type="ORF">HYN56_13995</name>
</gene>
<accession>A0A2S1YMN7</accession>
<dbReference type="KEGG" id="fcr:HYN56_13995"/>